<dbReference type="OrthoDB" id="3512845at2759"/>
<organism evidence="2 3">
    <name type="scientific">Pseudozyma flocculosa</name>
    <dbReference type="NCBI Taxonomy" id="84751"/>
    <lineage>
        <taxon>Eukaryota</taxon>
        <taxon>Fungi</taxon>
        <taxon>Dikarya</taxon>
        <taxon>Basidiomycota</taxon>
        <taxon>Ustilaginomycotina</taxon>
        <taxon>Ustilaginomycetes</taxon>
        <taxon>Ustilaginales</taxon>
        <taxon>Ustilaginaceae</taxon>
        <taxon>Pseudozyma</taxon>
    </lineage>
</organism>
<accession>A0A5C3F069</accession>
<dbReference type="GO" id="GO:0006281">
    <property type="term" value="P:DNA repair"/>
    <property type="evidence" value="ECO:0007669"/>
    <property type="project" value="TreeGrafter"/>
</dbReference>
<dbReference type="Proteomes" id="UP000323386">
    <property type="component" value="Unassembled WGS sequence"/>
</dbReference>
<dbReference type="PANTHER" id="PTHR12083:SF9">
    <property type="entry name" value="BIFUNCTIONAL POLYNUCLEOTIDE PHOSPHATASE_KINASE"/>
    <property type="match status" value="1"/>
</dbReference>
<feature type="compositionally biased region" description="Gly residues" evidence="1">
    <location>
        <begin position="257"/>
        <end position="269"/>
    </location>
</feature>
<dbReference type="CDD" id="cd02019">
    <property type="entry name" value="NK"/>
    <property type="match status" value="1"/>
</dbReference>
<protein>
    <recommendedName>
        <fullName evidence="4">tRNA ligase kinase domain-containing protein</fullName>
    </recommendedName>
</protein>
<evidence type="ECO:0008006" key="4">
    <source>
        <dbReference type="Google" id="ProtNLM"/>
    </source>
</evidence>
<name>A0A5C3F069_9BASI</name>
<dbReference type="GO" id="GO:0046404">
    <property type="term" value="F:ATP-dependent polydeoxyribonucleotide 5'-hydroxyl-kinase activity"/>
    <property type="evidence" value="ECO:0007669"/>
    <property type="project" value="TreeGrafter"/>
</dbReference>
<evidence type="ECO:0000256" key="1">
    <source>
        <dbReference type="SAM" id="MobiDB-lite"/>
    </source>
</evidence>
<gene>
    <name evidence="2" type="ORF">PSFLO_02539</name>
</gene>
<dbReference type="EMBL" id="OOIP01000006">
    <property type="protein sequence ID" value="SPO37067.1"/>
    <property type="molecule type" value="Genomic_DNA"/>
</dbReference>
<feature type="compositionally biased region" description="Low complexity" evidence="1">
    <location>
        <begin position="11"/>
        <end position="23"/>
    </location>
</feature>
<reference evidence="2 3" key="1">
    <citation type="submission" date="2018-03" db="EMBL/GenBank/DDBJ databases">
        <authorList>
            <person name="Guldener U."/>
        </authorList>
    </citation>
    <scope>NUCLEOTIDE SEQUENCE [LARGE SCALE GENOMIC DNA]</scope>
    <source>
        <strain evidence="2 3">DAOM196992</strain>
    </source>
</reference>
<feature type="region of interest" description="Disordered" evidence="1">
    <location>
        <begin position="250"/>
        <end position="402"/>
    </location>
</feature>
<dbReference type="SUPFAM" id="SSF52540">
    <property type="entry name" value="P-loop containing nucleoside triphosphate hydrolases"/>
    <property type="match status" value="1"/>
</dbReference>
<feature type="compositionally biased region" description="Low complexity" evidence="1">
    <location>
        <begin position="355"/>
        <end position="375"/>
    </location>
</feature>
<dbReference type="InterPro" id="IPR027417">
    <property type="entry name" value="P-loop_NTPase"/>
</dbReference>
<dbReference type="Gene3D" id="3.40.50.300">
    <property type="entry name" value="P-loop containing nucleotide triphosphate hydrolases"/>
    <property type="match status" value="1"/>
</dbReference>
<proteinExistence type="predicted"/>
<dbReference type="GO" id="GO:0046403">
    <property type="term" value="F:polynucleotide 3'-phosphatase activity"/>
    <property type="evidence" value="ECO:0007669"/>
    <property type="project" value="TreeGrafter"/>
</dbReference>
<feature type="compositionally biased region" description="Low complexity" evidence="1">
    <location>
        <begin position="393"/>
        <end position="402"/>
    </location>
</feature>
<dbReference type="Pfam" id="PF13671">
    <property type="entry name" value="AAA_33"/>
    <property type="match status" value="1"/>
</dbReference>
<feature type="region of interest" description="Disordered" evidence="1">
    <location>
        <begin position="1"/>
        <end position="57"/>
    </location>
</feature>
<sequence>MEPSQVQIPIPATAPAETATPAAGPSDVARGTTASTTSTPAAAPSQTEPPSSPPSTIAAAAESQHLIVLCGLIGSGKSTFALSLQSLLPNWVRCNQDVLGSREAVAVLAWRSLANGQNVIIDRTNVDVRQRRTWLQLGRDILGSLPPGRQLIVSSVTFTTPFDECERRLRARTDHETLHDPQQAVEVLHRFCSTYTAPRIHEGFHCCIEVAPHDLDLQPTREQVEGVVRRIEACEKASGALPDDVRGYGWGDASSGRGRGTGRGRGGFRGSRSSVGQSALYAPHGQATTTNGGGAEGRDAVPTAFRGGPAWGARGGPRPRPPRQMQPDDYDRTSGVPPWRQEQPSRWLSPRPVEGVQQPLQQQAGGAAMQGFSAAVGRGVSAAHPPPRPPMAPAATAASPPP</sequence>
<evidence type="ECO:0000313" key="2">
    <source>
        <dbReference type="EMBL" id="SPO37067.1"/>
    </source>
</evidence>
<feature type="compositionally biased region" description="Low complexity" evidence="1">
    <location>
        <begin position="32"/>
        <end position="57"/>
    </location>
</feature>
<dbReference type="AlphaFoldDB" id="A0A5C3F069"/>
<dbReference type="PANTHER" id="PTHR12083">
    <property type="entry name" value="BIFUNCTIONAL POLYNUCLEOTIDE PHOSPHATASE/KINASE"/>
    <property type="match status" value="1"/>
</dbReference>
<dbReference type="GO" id="GO:0003690">
    <property type="term" value="F:double-stranded DNA binding"/>
    <property type="evidence" value="ECO:0007669"/>
    <property type="project" value="TreeGrafter"/>
</dbReference>
<evidence type="ECO:0000313" key="3">
    <source>
        <dbReference type="Proteomes" id="UP000323386"/>
    </source>
</evidence>
<keyword evidence="3" id="KW-1185">Reference proteome</keyword>